<protein>
    <recommendedName>
        <fullName evidence="6">ATP-dependent RNA helicase</fullName>
        <ecNumber evidence="6">3.6.4.13</ecNumber>
    </recommendedName>
</protein>
<keyword evidence="3 6" id="KW-0347">Helicase</keyword>
<feature type="compositionally biased region" description="Polar residues" evidence="7">
    <location>
        <begin position="103"/>
        <end position="120"/>
    </location>
</feature>
<feature type="region of interest" description="Disordered" evidence="7">
    <location>
        <begin position="865"/>
        <end position="885"/>
    </location>
</feature>
<sequence>MSMDIALNISTTPTPSRNKTVPGKKNSNKRATSSSDGGFTFSFGGAQHKVKAIVARKRPIKKTLPTTSAHDEKKKPNPDLNGFGETKQTDGKPGTPKTVRAEVSQTTSNPFHLNDSKSTQTSVDNGLILNIATDSTPVDRPKPKQKLTRAERLRNMSTHNKEQRSNNMVNKRFDKNGKKPTGQRRNFKERNEQKVQEKTDAGIQENGVNLAARKANAFRVVRPEDKSVKKVGLFAKNPDAPVMGQRFVKPIAERLFDGTKIETLNIHPHTVKNLADTLSIVELTTVQKKTIPLALEGKDLLVRSQTGSGKTLAYALPVVEKLQEVRPKITRDSGVLAVIIVPTRELAVQTYELFQKLVKPFTWIVPGVLMGGERRKAEKARIRKGINILVGTPGRVLDHILHTETFKVHKTQFLVLDEADRLLEMGYERDVKQIVEAIDAQRAKSATDDANPEQPIQRLLLSATLTANVQRLAGLTLKEPTFVDNSEEDGALPKSNGYTKNDIQTLTSEIVDDDEDEEKGIMTIPDNLKLNFVVVPPKLRLVTLCGILAHEYGSKQRLKAIVFMSTMEMVNFHHDLLNELLTQKVLDEDDEEVIKEQEQSEDDDETPLLKGLRFFKLHGSMTQTERQGVFNGFRDCKSGVLLTTDVAGRGIDVPEVDLVLQYSPPQKIADFVHRVGRTARAGHSGHAILLLTPSEAQFVRFLEDQRIRIAQVDMDIYLKTINENDDEANTVQEAASNLQHKFQELIADDKEMHNKACKAFVSWTKFYSTFPKELKPIFNIKNAHMGHFAKSFGLKDQPKTFTKKHTEPKPPPPTNRLTYTERDPEKIKMEKRAKKRRFATTVTNEVRNPNRPQSNKLVKMLPASRALTTSEFDSGMPALKKRKKA</sequence>
<evidence type="ECO:0000313" key="11">
    <source>
        <dbReference type="EMBL" id="JAC00044.1"/>
    </source>
</evidence>
<feature type="region of interest" description="Disordered" evidence="7">
    <location>
        <begin position="1"/>
        <end position="120"/>
    </location>
</feature>
<dbReference type="EMBL" id="GAMC01006510">
    <property type="protein sequence ID" value="JAC00046.1"/>
    <property type="molecule type" value="mRNA"/>
</dbReference>
<dbReference type="AlphaFoldDB" id="W8BT10"/>
<dbReference type="SUPFAM" id="SSF52540">
    <property type="entry name" value="P-loop containing nucleoside triphosphate hydrolases"/>
    <property type="match status" value="1"/>
</dbReference>
<evidence type="ECO:0000256" key="3">
    <source>
        <dbReference type="ARBA" id="ARBA00022806"/>
    </source>
</evidence>
<evidence type="ECO:0000259" key="9">
    <source>
        <dbReference type="PROSITE" id="PS51194"/>
    </source>
</evidence>
<dbReference type="InterPro" id="IPR001650">
    <property type="entry name" value="Helicase_C-like"/>
</dbReference>
<feature type="compositionally biased region" description="Low complexity" evidence="7">
    <location>
        <begin position="32"/>
        <end position="45"/>
    </location>
</feature>
<reference evidence="11" key="1">
    <citation type="submission" date="2013-07" db="EMBL/GenBank/DDBJ databases">
        <authorList>
            <person name="Geib S."/>
        </authorList>
    </citation>
    <scope>NUCLEOTIDE SEQUENCE</scope>
</reference>
<dbReference type="InterPro" id="IPR011545">
    <property type="entry name" value="DEAD/DEAH_box_helicase_dom"/>
</dbReference>
<dbReference type="CDD" id="cd18787">
    <property type="entry name" value="SF2_C_DEAD"/>
    <property type="match status" value="1"/>
</dbReference>
<dbReference type="SMART" id="SM00487">
    <property type="entry name" value="DEXDc"/>
    <property type="match status" value="1"/>
</dbReference>
<feature type="region of interest" description="Disordered" evidence="7">
    <location>
        <begin position="799"/>
        <end position="822"/>
    </location>
</feature>
<evidence type="ECO:0000256" key="2">
    <source>
        <dbReference type="ARBA" id="ARBA00022801"/>
    </source>
</evidence>
<dbReference type="GO" id="GO:0016787">
    <property type="term" value="F:hydrolase activity"/>
    <property type="evidence" value="ECO:0007669"/>
    <property type="project" value="UniProtKB-KW"/>
</dbReference>
<evidence type="ECO:0000259" key="8">
    <source>
        <dbReference type="PROSITE" id="PS51192"/>
    </source>
</evidence>
<dbReference type="Pfam" id="PF00270">
    <property type="entry name" value="DEAD"/>
    <property type="match status" value="1"/>
</dbReference>
<dbReference type="Pfam" id="PF13959">
    <property type="entry name" value="CTE_SPB4"/>
    <property type="match status" value="1"/>
</dbReference>
<dbReference type="PROSITE" id="PS51194">
    <property type="entry name" value="HELICASE_CTER"/>
    <property type="match status" value="1"/>
</dbReference>
<dbReference type="OrthoDB" id="422663at2759"/>
<dbReference type="GO" id="GO:0003724">
    <property type="term" value="F:RNA helicase activity"/>
    <property type="evidence" value="ECO:0007669"/>
    <property type="project" value="UniProtKB-EC"/>
</dbReference>
<proteinExistence type="evidence at transcript level"/>
<dbReference type="EC" id="3.6.4.13" evidence="6"/>
<evidence type="ECO:0000313" key="12">
    <source>
        <dbReference type="Proteomes" id="UP000606786"/>
    </source>
</evidence>
<dbReference type="Pfam" id="PF00271">
    <property type="entry name" value="Helicase_C"/>
    <property type="match status" value="1"/>
</dbReference>
<keyword evidence="1 6" id="KW-0547">Nucleotide-binding</keyword>
<gene>
    <name evidence="11" type="primary">Y8611</name>
    <name evidence="10" type="ORF">CCAP1982_LOCUS2218</name>
</gene>
<dbReference type="PROSITE" id="PS00039">
    <property type="entry name" value="DEAD_ATP_HELICASE"/>
    <property type="match status" value="1"/>
</dbReference>
<dbReference type="PROSITE" id="PS51192">
    <property type="entry name" value="HELICASE_ATP_BIND_1"/>
    <property type="match status" value="1"/>
</dbReference>
<organism evidence="11">
    <name type="scientific">Ceratitis capitata</name>
    <name type="common">Mediterranean fruit fly</name>
    <name type="synonym">Tephritis capitata</name>
    <dbReference type="NCBI Taxonomy" id="7213"/>
    <lineage>
        <taxon>Eukaryota</taxon>
        <taxon>Metazoa</taxon>
        <taxon>Ecdysozoa</taxon>
        <taxon>Arthropoda</taxon>
        <taxon>Hexapoda</taxon>
        <taxon>Insecta</taxon>
        <taxon>Pterygota</taxon>
        <taxon>Neoptera</taxon>
        <taxon>Endopterygota</taxon>
        <taxon>Diptera</taxon>
        <taxon>Brachycera</taxon>
        <taxon>Muscomorpha</taxon>
        <taxon>Tephritoidea</taxon>
        <taxon>Tephritidae</taxon>
        <taxon>Ceratitis</taxon>
        <taxon>Ceratitis</taxon>
    </lineage>
</organism>
<reference evidence="10" key="3">
    <citation type="submission" date="2020-11" db="EMBL/GenBank/DDBJ databases">
        <authorList>
            <person name="Whitehead M."/>
        </authorList>
    </citation>
    <scope>NUCLEOTIDE SEQUENCE</scope>
    <source>
        <strain evidence="10">EGII</strain>
    </source>
</reference>
<comment type="domain">
    <text evidence="6">The Q motif is unique to and characteristic of the DEAD box family of RNA helicases and controls ATP binding and hydrolysis.</text>
</comment>
<dbReference type="InterPro" id="IPR000629">
    <property type="entry name" value="RNA-helicase_DEAD-box_CS"/>
</dbReference>
<comment type="catalytic activity">
    <reaction evidence="6">
        <text>ATP + H2O = ADP + phosphate + H(+)</text>
        <dbReference type="Rhea" id="RHEA:13065"/>
        <dbReference type="ChEBI" id="CHEBI:15377"/>
        <dbReference type="ChEBI" id="CHEBI:15378"/>
        <dbReference type="ChEBI" id="CHEBI:30616"/>
        <dbReference type="ChEBI" id="CHEBI:43474"/>
        <dbReference type="ChEBI" id="CHEBI:456216"/>
        <dbReference type="EC" id="3.6.4.13"/>
    </reaction>
</comment>
<comment type="similarity">
    <text evidence="6">Belongs to the DEAD box helicase family.</text>
</comment>
<dbReference type="SMART" id="SM01178">
    <property type="entry name" value="DUF4217"/>
    <property type="match status" value="1"/>
</dbReference>
<name>W8BT10_CERCA</name>
<reference evidence="11" key="2">
    <citation type="journal article" date="2014" name="BMC Genomics">
        <title>A genomic perspective to assessing quality of mass-reared SIT flies used in Mediterranean fruit fly (Ceratitis capitata) eradication in California.</title>
        <authorList>
            <person name="Calla B."/>
            <person name="Hall B."/>
            <person name="Hou S."/>
            <person name="Geib S.M."/>
        </authorList>
    </citation>
    <scope>NUCLEOTIDE SEQUENCE</scope>
</reference>
<keyword evidence="5 6" id="KW-0694">RNA-binding</keyword>
<dbReference type="PANTHER" id="PTHR24031">
    <property type="entry name" value="RNA HELICASE"/>
    <property type="match status" value="1"/>
</dbReference>
<evidence type="ECO:0000256" key="4">
    <source>
        <dbReference type="ARBA" id="ARBA00022840"/>
    </source>
</evidence>
<keyword evidence="12" id="KW-1185">Reference proteome</keyword>
<dbReference type="InterPro" id="IPR027417">
    <property type="entry name" value="P-loop_NTPase"/>
</dbReference>
<accession>W8BT10</accession>
<dbReference type="Proteomes" id="UP000606786">
    <property type="component" value="Unassembled WGS sequence"/>
</dbReference>
<dbReference type="CDD" id="cd17949">
    <property type="entry name" value="DEADc_DDX31"/>
    <property type="match status" value="1"/>
</dbReference>
<feature type="domain" description="Helicase C-terminal" evidence="9">
    <location>
        <begin position="546"/>
        <end position="722"/>
    </location>
</feature>
<feature type="compositionally biased region" description="Basic residues" evidence="7">
    <location>
        <begin position="48"/>
        <end position="61"/>
    </location>
</feature>
<dbReference type="SMART" id="SM00490">
    <property type="entry name" value="HELICc"/>
    <property type="match status" value="1"/>
</dbReference>
<dbReference type="GO" id="GO:0005524">
    <property type="term" value="F:ATP binding"/>
    <property type="evidence" value="ECO:0007669"/>
    <property type="project" value="UniProtKB-UniRule"/>
</dbReference>
<comment type="function">
    <text evidence="6">RNA helicase.</text>
</comment>
<dbReference type="InterPro" id="IPR025313">
    <property type="entry name" value="SPB4-like_CTE"/>
</dbReference>
<feature type="compositionally biased region" description="Polar residues" evidence="7">
    <location>
        <begin position="8"/>
        <end position="19"/>
    </location>
</feature>
<feature type="compositionally biased region" description="Basic and acidic residues" evidence="7">
    <location>
        <begin position="186"/>
        <end position="200"/>
    </location>
</feature>
<dbReference type="EMBL" id="GAMC01006511">
    <property type="protein sequence ID" value="JAC00045.1"/>
    <property type="molecule type" value="mRNA"/>
</dbReference>
<evidence type="ECO:0000256" key="7">
    <source>
        <dbReference type="SAM" id="MobiDB-lite"/>
    </source>
</evidence>
<dbReference type="EMBL" id="CAJHJT010000001">
    <property type="protein sequence ID" value="CAD6993403.1"/>
    <property type="molecule type" value="Genomic_DNA"/>
</dbReference>
<evidence type="ECO:0000256" key="1">
    <source>
        <dbReference type="ARBA" id="ARBA00022741"/>
    </source>
</evidence>
<evidence type="ECO:0000313" key="10">
    <source>
        <dbReference type="EMBL" id="CAD6993403.1"/>
    </source>
</evidence>
<evidence type="ECO:0000256" key="5">
    <source>
        <dbReference type="ARBA" id="ARBA00022884"/>
    </source>
</evidence>
<dbReference type="EMBL" id="GAMC01006512">
    <property type="protein sequence ID" value="JAC00044.1"/>
    <property type="molecule type" value="mRNA"/>
</dbReference>
<feature type="domain" description="Helicase ATP-binding" evidence="8">
    <location>
        <begin position="291"/>
        <end position="483"/>
    </location>
</feature>
<dbReference type="Gene3D" id="3.40.50.300">
    <property type="entry name" value="P-loop containing nucleotide triphosphate hydrolases"/>
    <property type="match status" value="2"/>
</dbReference>
<feature type="region of interest" description="Disordered" evidence="7">
    <location>
        <begin position="156"/>
        <end position="200"/>
    </location>
</feature>
<dbReference type="GO" id="GO:0003723">
    <property type="term" value="F:RNA binding"/>
    <property type="evidence" value="ECO:0007669"/>
    <property type="project" value="UniProtKB-UniRule"/>
</dbReference>
<dbReference type="InterPro" id="IPR014001">
    <property type="entry name" value="Helicase_ATP-bd"/>
</dbReference>
<keyword evidence="2 6" id="KW-0378">Hydrolase</keyword>
<keyword evidence="4 6" id="KW-0067">ATP-binding</keyword>
<evidence type="ECO:0000256" key="6">
    <source>
        <dbReference type="RuleBase" id="RU365068"/>
    </source>
</evidence>